<gene>
    <name evidence="2" type="ORF">EVA_03062</name>
</gene>
<proteinExistence type="predicted"/>
<reference evidence="2" key="1">
    <citation type="journal article" date="2012" name="PLoS ONE">
        <title>Gene sets for utilization of primary and secondary nutrition supplies in the distal gut of endangered iberian lynx.</title>
        <authorList>
            <person name="Alcaide M."/>
            <person name="Messina E."/>
            <person name="Richter M."/>
            <person name="Bargiela R."/>
            <person name="Peplies J."/>
            <person name="Huws S.A."/>
            <person name="Newbold C.J."/>
            <person name="Golyshin P.N."/>
            <person name="Simon M.A."/>
            <person name="Lopez G."/>
            <person name="Yakimov M.M."/>
            <person name="Ferrer M."/>
        </authorList>
    </citation>
    <scope>NUCLEOTIDE SEQUENCE</scope>
</reference>
<accession>J9GMP2</accession>
<evidence type="ECO:0000313" key="2">
    <source>
        <dbReference type="EMBL" id="EJX08829.1"/>
    </source>
</evidence>
<name>J9GMP2_9ZZZZ</name>
<dbReference type="AlphaFoldDB" id="J9GMP2"/>
<dbReference type="EMBL" id="AMCI01000531">
    <property type="protein sequence ID" value="EJX08829.1"/>
    <property type="molecule type" value="Genomic_DNA"/>
</dbReference>
<evidence type="ECO:0000256" key="1">
    <source>
        <dbReference type="SAM" id="MobiDB-lite"/>
    </source>
</evidence>
<feature type="region of interest" description="Disordered" evidence="1">
    <location>
        <begin position="1"/>
        <end position="42"/>
    </location>
</feature>
<comment type="caution">
    <text evidence="2">The sequence shown here is derived from an EMBL/GenBank/DDBJ whole genome shotgun (WGS) entry which is preliminary data.</text>
</comment>
<sequence length="42" mass="4591">MGDMHTQNAGAVCNIHPHAMQREQESLPRSRKKTGGFMAVPA</sequence>
<protein>
    <submittedName>
        <fullName evidence="2">Uncharacterized protein</fullName>
    </submittedName>
</protein>
<organism evidence="2">
    <name type="scientific">gut metagenome</name>
    <dbReference type="NCBI Taxonomy" id="749906"/>
    <lineage>
        <taxon>unclassified sequences</taxon>
        <taxon>metagenomes</taxon>
        <taxon>organismal metagenomes</taxon>
    </lineage>
</organism>